<evidence type="ECO:0000313" key="2">
    <source>
        <dbReference type="EMBL" id="MBA2225155.1"/>
    </source>
</evidence>
<gene>
    <name evidence="2" type="ORF">H0921_03150</name>
</gene>
<evidence type="ECO:0000259" key="1">
    <source>
        <dbReference type="PROSITE" id="PS50106"/>
    </source>
</evidence>
<evidence type="ECO:0000313" key="3">
    <source>
        <dbReference type="Proteomes" id="UP000542342"/>
    </source>
</evidence>
<reference evidence="2 3" key="1">
    <citation type="submission" date="2020-07" db="EMBL/GenBank/DDBJ databases">
        <title>Thermogemmata thermophila gen. nov., sp. nov., a novel moderate thermophilic planctomycete from a Kamchatka hot spring.</title>
        <authorList>
            <person name="Elcheninov A.G."/>
            <person name="Podosokorskaya O.A."/>
            <person name="Kovaleva O.L."/>
            <person name="Novikov A."/>
            <person name="Bonch-Osmolovskaya E.A."/>
            <person name="Toshchakov S.V."/>
            <person name="Kublanov I.V."/>
        </authorList>
    </citation>
    <scope>NUCLEOTIDE SEQUENCE [LARGE SCALE GENOMIC DNA]</scope>
    <source>
        <strain evidence="2 3">2918</strain>
    </source>
</reference>
<feature type="domain" description="PDZ" evidence="1">
    <location>
        <begin position="216"/>
        <end position="268"/>
    </location>
</feature>
<protein>
    <submittedName>
        <fullName evidence="2">PDZ domain-containing protein</fullName>
    </submittedName>
</protein>
<dbReference type="Pfam" id="PF13180">
    <property type="entry name" value="PDZ_2"/>
    <property type="match status" value="1"/>
</dbReference>
<dbReference type="Gene3D" id="2.40.70.10">
    <property type="entry name" value="Acid Proteases"/>
    <property type="match status" value="1"/>
</dbReference>
<dbReference type="AlphaFoldDB" id="A0A7V8VBU3"/>
<dbReference type="EMBL" id="JACEFB010000001">
    <property type="protein sequence ID" value="MBA2225155.1"/>
    <property type="molecule type" value="Genomic_DNA"/>
</dbReference>
<dbReference type="SMART" id="SM00228">
    <property type="entry name" value="PDZ"/>
    <property type="match status" value="1"/>
</dbReference>
<organism evidence="2 3">
    <name type="scientific">Thermogemmata fonticola</name>
    <dbReference type="NCBI Taxonomy" id="2755323"/>
    <lineage>
        <taxon>Bacteria</taxon>
        <taxon>Pseudomonadati</taxon>
        <taxon>Planctomycetota</taxon>
        <taxon>Planctomycetia</taxon>
        <taxon>Gemmatales</taxon>
        <taxon>Gemmataceae</taxon>
        <taxon>Thermogemmata</taxon>
    </lineage>
</organism>
<accession>A0A7V8VBU3</accession>
<dbReference type="Gene3D" id="2.30.42.10">
    <property type="match status" value="1"/>
</dbReference>
<name>A0A7V8VBU3_9BACT</name>
<dbReference type="Pfam" id="PF13650">
    <property type="entry name" value="Asp_protease_2"/>
    <property type="match status" value="1"/>
</dbReference>
<comment type="caution">
    <text evidence="2">The sequence shown here is derived from an EMBL/GenBank/DDBJ whole genome shotgun (WGS) entry which is preliminary data.</text>
</comment>
<sequence>MRSRFQKITMAPITILDTGNRRQCWYIAAALFLLAGSIAADVAQPAFANPTPPGTHRYKVPYRLTDSQHVLVRVKLNGKGPFHFILDTGAPAVFLTKSVAKKVGVTADRQGWAVFDSFEIEGGVRLGKVKGRIEDLVQLDGMNTLGLAGVELHGVIGYNVLARFRIEYDFTADKLGFEYLPHFEPPDPERLRAEGPDDIQMMGPFIKMIAALTGIKANFAVAPRGFLGIEVAQRDGKVVIQRVYPGTAAAQAGLQPGDIIASVRNQSIDVPADLHRALRRAGVGSPLVLTIERQGKTLEIRLELGRGL</sequence>
<dbReference type="SUPFAM" id="SSF50630">
    <property type="entry name" value="Acid proteases"/>
    <property type="match status" value="1"/>
</dbReference>
<dbReference type="InterPro" id="IPR001478">
    <property type="entry name" value="PDZ"/>
</dbReference>
<keyword evidence="3" id="KW-1185">Reference proteome</keyword>
<dbReference type="InterPro" id="IPR021109">
    <property type="entry name" value="Peptidase_aspartic_dom_sf"/>
</dbReference>
<dbReference type="RefSeq" id="WP_194536544.1">
    <property type="nucleotide sequence ID" value="NZ_JACEFB010000001.1"/>
</dbReference>
<dbReference type="InterPro" id="IPR036034">
    <property type="entry name" value="PDZ_sf"/>
</dbReference>
<dbReference type="PROSITE" id="PS50106">
    <property type="entry name" value="PDZ"/>
    <property type="match status" value="1"/>
</dbReference>
<dbReference type="Proteomes" id="UP000542342">
    <property type="component" value="Unassembled WGS sequence"/>
</dbReference>
<proteinExistence type="predicted"/>
<dbReference type="SUPFAM" id="SSF50156">
    <property type="entry name" value="PDZ domain-like"/>
    <property type="match status" value="1"/>
</dbReference>